<reference evidence="4 5" key="1">
    <citation type="journal article" date="2024" name="G3 (Bethesda)">
        <title>Genome assembly of Hibiscus sabdariffa L. provides insights into metabolisms of medicinal natural products.</title>
        <authorList>
            <person name="Kim T."/>
        </authorList>
    </citation>
    <scope>NUCLEOTIDE SEQUENCE [LARGE SCALE GENOMIC DNA]</scope>
    <source>
        <strain evidence="4">TK-2024</strain>
        <tissue evidence="4">Old leaves</tissue>
    </source>
</reference>
<evidence type="ECO:0000313" key="5">
    <source>
        <dbReference type="Proteomes" id="UP001472677"/>
    </source>
</evidence>
<keyword evidence="5" id="KW-1185">Reference proteome</keyword>
<accession>A0ABR2EUV7</accession>
<organism evidence="4 5">
    <name type="scientific">Hibiscus sabdariffa</name>
    <name type="common">roselle</name>
    <dbReference type="NCBI Taxonomy" id="183260"/>
    <lineage>
        <taxon>Eukaryota</taxon>
        <taxon>Viridiplantae</taxon>
        <taxon>Streptophyta</taxon>
        <taxon>Embryophyta</taxon>
        <taxon>Tracheophyta</taxon>
        <taxon>Spermatophyta</taxon>
        <taxon>Magnoliopsida</taxon>
        <taxon>eudicotyledons</taxon>
        <taxon>Gunneridae</taxon>
        <taxon>Pentapetalae</taxon>
        <taxon>rosids</taxon>
        <taxon>malvids</taxon>
        <taxon>Malvales</taxon>
        <taxon>Malvaceae</taxon>
        <taxon>Malvoideae</taxon>
        <taxon>Hibiscus</taxon>
    </lineage>
</organism>
<evidence type="ECO:0000256" key="1">
    <source>
        <dbReference type="ARBA" id="ARBA00004613"/>
    </source>
</evidence>
<name>A0ABR2EUV7_9ROSI</name>
<dbReference type="Proteomes" id="UP001472677">
    <property type="component" value="Unassembled WGS sequence"/>
</dbReference>
<dbReference type="PANTHER" id="PTHR33191">
    <property type="entry name" value="RIPENING-RELATED PROTEIN 2-RELATED"/>
    <property type="match status" value="1"/>
</dbReference>
<keyword evidence="2" id="KW-0964">Secreted</keyword>
<sequence length="98" mass="10793">MSKPILTVNGFGVGEDGSGPSECDNKYQKSVKAKVVDECDFTIGCDDVHGYQPHAITSLLPLMLSGKPWECQKFSNCDLALGSVLIQWIRQYGDNFLH</sequence>
<dbReference type="PANTHER" id="PTHR33191:SF77">
    <property type="entry name" value="RIPENING-RELATED PROTEIN 1"/>
    <property type="match status" value="1"/>
</dbReference>
<evidence type="ECO:0000313" key="4">
    <source>
        <dbReference type="EMBL" id="KAK8565824.1"/>
    </source>
</evidence>
<dbReference type="InterPro" id="IPR039271">
    <property type="entry name" value="Kiwellin-like"/>
</dbReference>
<proteinExistence type="predicted"/>
<evidence type="ECO:0000256" key="3">
    <source>
        <dbReference type="ARBA" id="ARBA00022729"/>
    </source>
</evidence>
<keyword evidence="3" id="KW-0732">Signal</keyword>
<gene>
    <name evidence="4" type="ORF">V6N12_059373</name>
</gene>
<dbReference type="EMBL" id="JBBPBM010000010">
    <property type="protein sequence ID" value="KAK8565824.1"/>
    <property type="molecule type" value="Genomic_DNA"/>
</dbReference>
<comment type="caution">
    <text evidence="4">The sequence shown here is derived from an EMBL/GenBank/DDBJ whole genome shotgun (WGS) entry which is preliminary data.</text>
</comment>
<evidence type="ECO:0000256" key="2">
    <source>
        <dbReference type="ARBA" id="ARBA00022525"/>
    </source>
</evidence>
<comment type="subcellular location">
    <subcellularLocation>
        <location evidence="1">Secreted</location>
    </subcellularLocation>
</comment>
<protein>
    <submittedName>
        <fullName evidence="4">Uncharacterized protein</fullName>
    </submittedName>
</protein>